<dbReference type="PANTHER" id="PTHR30433:SF2">
    <property type="entry name" value="MOTILITY PROTEIN A"/>
    <property type="match status" value="1"/>
</dbReference>
<dbReference type="PROSITE" id="PS01307">
    <property type="entry name" value="MOTA"/>
    <property type="match status" value="1"/>
</dbReference>
<dbReference type="InterPro" id="IPR047055">
    <property type="entry name" value="MotA-like"/>
</dbReference>
<dbReference type="Proteomes" id="UP001595799">
    <property type="component" value="Unassembled WGS sequence"/>
</dbReference>
<organism evidence="11 12">
    <name type="scientific">Fodinicurvata halophila</name>
    <dbReference type="NCBI Taxonomy" id="1419723"/>
    <lineage>
        <taxon>Bacteria</taxon>
        <taxon>Pseudomonadati</taxon>
        <taxon>Pseudomonadota</taxon>
        <taxon>Alphaproteobacteria</taxon>
        <taxon>Rhodospirillales</taxon>
        <taxon>Rhodovibrionaceae</taxon>
        <taxon>Fodinicurvata</taxon>
    </lineage>
</organism>
<protein>
    <submittedName>
        <fullName evidence="11">Motility protein A</fullName>
    </submittedName>
</protein>
<accession>A0ABV8UJS5</accession>
<comment type="similarity">
    <text evidence="2">Belongs to the MotA family.</text>
</comment>
<evidence type="ECO:0000256" key="9">
    <source>
        <dbReference type="SAM" id="Phobius"/>
    </source>
</evidence>
<keyword evidence="5 9" id="KW-0812">Transmembrane</keyword>
<feature type="transmembrane region" description="Helical" evidence="9">
    <location>
        <begin position="205"/>
        <end position="227"/>
    </location>
</feature>
<evidence type="ECO:0000313" key="12">
    <source>
        <dbReference type="Proteomes" id="UP001595799"/>
    </source>
</evidence>
<evidence type="ECO:0000256" key="7">
    <source>
        <dbReference type="ARBA" id="ARBA00022989"/>
    </source>
</evidence>
<keyword evidence="12" id="KW-1185">Reference proteome</keyword>
<keyword evidence="7 9" id="KW-1133">Transmembrane helix</keyword>
<comment type="caution">
    <text evidence="11">The sequence shown here is derived from an EMBL/GenBank/DDBJ whole genome shotgun (WGS) entry which is preliminary data.</text>
</comment>
<dbReference type="EMBL" id="JBHSCW010000003">
    <property type="protein sequence ID" value="MFC4351532.1"/>
    <property type="molecule type" value="Genomic_DNA"/>
</dbReference>
<evidence type="ECO:0000256" key="3">
    <source>
        <dbReference type="ARBA" id="ARBA00022448"/>
    </source>
</evidence>
<evidence type="ECO:0000259" key="10">
    <source>
        <dbReference type="Pfam" id="PF01618"/>
    </source>
</evidence>
<keyword evidence="6" id="KW-0283">Flagellar rotation</keyword>
<dbReference type="RefSeq" id="WP_382421861.1">
    <property type="nucleotide sequence ID" value="NZ_JBHSCW010000003.1"/>
</dbReference>
<evidence type="ECO:0000313" key="11">
    <source>
        <dbReference type="EMBL" id="MFC4351532.1"/>
    </source>
</evidence>
<proteinExistence type="inferred from homology"/>
<feature type="transmembrane region" description="Helical" evidence="9">
    <location>
        <begin position="29"/>
        <end position="52"/>
    </location>
</feature>
<name>A0ABV8UJS5_9PROT</name>
<dbReference type="Pfam" id="PF01618">
    <property type="entry name" value="MotA_ExbB"/>
    <property type="match status" value="1"/>
</dbReference>
<keyword evidence="8 9" id="KW-0472">Membrane</keyword>
<evidence type="ECO:0000256" key="1">
    <source>
        <dbReference type="ARBA" id="ARBA00004651"/>
    </source>
</evidence>
<reference evidence="12" key="1">
    <citation type="journal article" date="2019" name="Int. J. Syst. Evol. Microbiol.">
        <title>The Global Catalogue of Microorganisms (GCM) 10K type strain sequencing project: providing services to taxonomists for standard genome sequencing and annotation.</title>
        <authorList>
            <consortium name="The Broad Institute Genomics Platform"/>
            <consortium name="The Broad Institute Genome Sequencing Center for Infectious Disease"/>
            <person name="Wu L."/>
            <person name="Ma J."/>
        </authorList>
    </citation>
    <scope>NUCLEOTIDE SEQUENCE [LARGE SCALE GENOMIC DNA]</scope>
    <source>
        <strain evidence="12">CECT 8472</strain>
    </source>
</reference>
<evidence type="ECO:0000256" key="4">
    <source>
        <dbReference type="ARBA" id="ARBA00022475"/>
    </source>
</evidence>
<gene>
    <name evidence="11" type="ORF">ACFOW6_08270</name>
</gene>
<evidence type="ECO:0000256" key="5">
    <source>
        <dbReference type="ARBA" id="ARBA00022692"/>
    </source>
</evidence>
<evidence type="ECO:0000256" key="2">
    <source>
        <dbReference type="ARBA" id="ARBA00008038"/>
    </source>
</evidence>
<dbReference type="PANTHER" id="PTHR30433">
    <property type="entry name" value="CHEMOTAXIS PROTEIN MOTA"/>
    <property type="match status" value="1"/>
</dbReference>
<dbReference type="InterPro" id="IPR002898">
    <property type="entry name" value="MotA_ExbB_proton_chnl"/>
</dbReference>
<comment type="subcellular location">
    <subcellularLocation>
        <location evidence="1">Cell membrane</location>
        <topology evidence="1">Multi-pass membrane protein</topology>
    </subcellularLocation>
</comment>
<keyword evidence="3" id="KW-0813">Transport</keyword>
<feature type="transmembrane region" description="Helical" evidence="9">
    <location>
        <begin position="172"/>
        <end position="193"/>
    </location>
</feature>
<evidence type="ECO:0000256" key="6">
    <source>
        <dbReference type="ARBA" id="ARBA00022779"/>
    </source>
</evidence>
<feature type="domain" description="MotA/TolQ/ExbB proton channel" evidence="10">
    <location>
        <begin position="131"/>
        <end position="243"/>
    </location>
</feature>
<feature type="transmembrane region" description="Helical" evidence="9">
    <location>
        <begin position="58"/>
        <end position="78"/>
    </location>
</feature>
<keyword evidence="4" id="KW-1003">Cell membrane</keyword>
<evidence type="ECO:0000256" key="8">
    <source>
        <dbReference type="ARBA" id="ARBA00023136"/>
    </source>
</evidence>
<dbReference type="InterPro" id="IPR000540">
    <property type="entry name" value="Flag_MotA_CS"/>
</dbReference>
<sequence>MANASAANSTGQQASPAPRPIQAGVTLDFATLLGVAGGFILITSAMILGGSLGSFIDIPAMLIVLGGTFMVTSISYTLKEVVRAQSVMLRAIAYRQQQPSDAAMQILSLADVARKQGSVLELQKHMQNLRNTPFLHKAISLVVDGIPADDVARILEREVYATMQRHMKSAGILRRAGEVAPAMGLIGTLIGLVQMLGRLEDPSTIGPAMAVALLTTFYGAVLANMVFTPLASKLERNADVEAQVNQIYAMGTASIGRQENPRRLEVALNSILPPSERVRYFD</sequence>